<sequence>MSLSVTARAATFAQVVKRVFALAAPYFRSEEKWRARAMLLGIVALNLFYVYVAVLGNQWYGRFYDALQNKDSAVFWREVGVFGWIAFANIAVQVLKFYVTQLLQLRWRTWMTRDYLSRWMSDRTFYHLELARYANNDGQAPDNPDQRIQEDMQLFTDYTMTLSMGLLNAVVTLVSFVGILWALSGSFAFSMGGSSYQIAGAMVWLAVAYCVVGTVITHFIGRPLIGTNFRQQRFEADFRHHLVRVREYSEAIALDKGEKVEHGQLDLRFGSVLRNYLVLIKQQKNLITFTSFFGQAAVIFPFLVAAPRFFSGAIQLGQLMQISSAFGKVQDSLSWFVDNYDRVAVWRATTDRLTSFDDAMRAHAARSQSLERDGTAPALQTGDLTVALPNGTSLLAGAALAVQPGDSVLLQGPSGSGKSTLFRTFAGIWPFARGHVKVPEGAVFMPQRPYVPDGTLRNALAYPQPAANYSDAELRQALVDALLPDLASRLDDSDAWSQKLSGGEQQRLSIARVLLKKPSWLFADEITSALDAEAEGVLYKRLSDRVKAAGGAMVSIAHRAAVGDFHNQRWTLVPQLEGAPAGGARYRLETAAT</sequence>
<protein>
    <submittedName>
        <fullName evidence="12">Vitamin B12 transport ATP-binding protein BacA</fullName>
    </submittedName>
</protein>
<evidence type="ECO:0000256" key="5">
    <source>
        <dbReference type="ARBA" id="ARBA00022741"/>
    </source>
</evidence>
<dbReference type="InterPro" id="IPR003593">
    <property type="entry name" value="AAA+_ATPase"/>
</dbReference>
<reference evidence="12 13" key="1">
    <citation type="submission" date="2015-03" db="EMBL/GenBank/DDBJ databases">
        <title>Genome sequence of Variovorax paradoxus TBEA6.</title>
        <authorList>
            <person name="Poehlein A."/>
            <person name="Schuldes J."/>
            <person name="Wuebbeler J.H."/>
            <person name="Hiessl S."/>
            <person name="Steinbuechel A."/>
            <person name="Daniel R."/>
        </authorList>
    </citation>
    <scope>NUCLEOTIDE SEQUENCE [LARGE SCALE GENOMIC DNA]</scope>
    <source>
        <strain evidence="12 13">TBEA6</strain>
    </source>
</reference>
<keyword evidence="4 9" id="KW-0812">Transmembrane</keyword>
<evidence type="ECO:0000256" key="6">
    <source>
        <dbReference type="ARBA" id="ARBA00022840"/>
    </source>
</evidence>
<dbReference type="InterPro" id="IPR036640">
    <property type="entry name" value="ABC1_TM_sf"/>
</dbReference>
<feature type="domain" description="ABC transmembrane type-1" evidence="11">
    <location>
        <begin position="40"/>
        <end position="344"/>
    </location>
</feature>
<feature type="transmembrane region" description="Helical" evidence="9">
    <location>
        <begin position="81"/>
        <end position="99"/>
    </location>
</feature>
<comment type="caution">
    <text evidence="12">The sequence shown here is derived from an EMBL/GenBank/DDBJ whole genome shotgun (WGS) entry which is preliminary data.</text>
</comment>
<dbReference type="Pfam" id="PF00005">
    <property type="entry name" value="ABC_tran"/>
    <property type="match status" value="1"/>
</dbReference>
<dbReference type="PROSITE" id="PS50929">
    <property type="entry name" value="ABC_TM1F"/>
    <property type="match status" value="1"/>
</dbReference>
<dbReference type="GO" id="GO:0005524">
    <property type="term" value="F:ATP binding"/>
    <property type="evidence" value="ECO:0007669"/>
    <property type="project" value="UniProtKB-KW"/>
</dbReference>
<keyword evidence="5" id="KW-0547">Nucleotide-binding</keyword>
<dbReference type="PROSITE" id="PS50893">
    <property type="entry name" value="ABC_TRANSPORTER_2"/>
    <property type="match status" value="1"/>
</dbReference>
<dbReference type="InterPro" id="IPR050835">
    <property type="entry name" value="ABC_transporter_sub-D"/>
</dbReference>
<accession>A0A0H2MLR9</accession>
<dbReference type="InterPro" id="IPR003439">
    <property type="entry name" value="ABC_transporter-like_ATP-bd"/>
</dbReference>
<evidence type="ECO:0000313" key="13">
    <source>
        <dbReference type="Proteomes" id="UP000035170"/>
    </source>
</evidence>
<dbReference type="EMBL" id="JZWI01000006">
    <property type="protein sequence ID" value="KLN57720.1"/>
    <property type="molecule type" value="Genomic_DNA"/>
</dbReference>
<dbReference type="CDD" id="cd03223">
    <property type="entry name" value="ABCD_peroxisomal_ALDP"/>
    <property type="match status" value="1"/>
</dbReference>
<dbReference type="GO" id="GO:0016887">
    <property type="term" value="F:ATP hydrolysis activity"/>
    <property type="evidence" value="ECO:0007669"/>
    <property type="project" value="InterPro"/>
</dbReference>
<dbReference type="Pfam" id="PF06472">
    <property type="entry name" value="ABC_membrane_2"/>
    <property type="match status" value="1"/>
</dbReference>
<gene>
    <name evidence="12" type="primary">bacA</name>
    <name evidence="12" type="ORF">VPARA_12330</name>
</gene>
<evidence type="ECO:0000256" key="2">
    <source>
        <dbReference type="ARBA" id="ARBA00022448"/>
    </source>
</evidence>
<comment type="subcellular location">
    <subcellularLocation>
        <location evidence="1">Cell membrane</location>
        <topology evidence="1">Multi-pass membrane protein</topology>
    </subcellularLocation>
</comment>
<keyword evidence="2" id="KW-0813">Transport</keyword>
<organism evidence="12 13">
    <name type="scientific">Variovorax paradoxus</name>
    <dbReference type="NCBI Taxonomy" id="34073"/>
    <lineage>
        <taxon>Bacteria</taxon>
        <taxon>Pseudomonadati</taxon>
        <taxon>Pseudomonadota</taxon>
        <taxon>Betaproteobacteria</taxon>
        <taxon>Burkholderiales</taxon>
        <taxon>Comamonadaceae</taxon>
        <taxon>Variovorax</taxon>
    </lineage>
</organism>
<evidence type="ECO:0000259" key="10">
    <source>
        <dbReference type="PROSITE" id="PS50893"/>
    </source>
</evidence>
<evidence type="ECO:0000256" key="1">
    <source>
        <dbReference type="ARBA" id="ARBA00004651"/>
    </source>
</evidence>
<evidence type="ECO:0000256" key="9">
    <source>
        <dbReference type="SAM" id="Phobius"/>
    </source>
</evidence>
<dbReference type="PANTHER" id="PTHR11384">
    <property type="entry name" value="ATP-BINDING CASSETTE, SUB-FAMILY D MEMBER"/>
    <property type="match status" value="1"/>
</dbReference>
<dbReference type="AlphaFoldDB" id="A0A0H2MLR9"/>
<dbReference type="Gene3D" id="1.20.1560.10">
    <property type="entry name" value="ABC transporter type 1, transmembrane domain"/>
    <property type="match status" value="1"/>
</dbReference>
<evidence type="ECO:0000256" key="4">
    <source>
        <dbReference type="ARBA" id="ARBA00022692"/>
    </source>
</evidence>
<dbReference type="PROSITE" id="PS00211">
    <property type="entry name" value="ABC_TRANSPORTER_1"/>
    <property type="match status" value="1"/>
</dbReference>
<evidence type="ECO:0000256" key="8">
    <source>
        <dbReference type="ARBA" id="ARBA00023136"/>
    </source>
</evidence>
<name>A0A0H2MLR9_VARPD</name>
<feature type="transmembrane region" description="Helical" evidence="9">
    <location>
        <begin position="286"/>
        <end position="310"/>
    </location>
</feature>
<dbReference type="SUPFAM" id="SSF52540">
    <property type="entry name" value="P-loop containing nucleoside triphosphate hydrolases"/>
    <property type="match status" value="1"/>
</dbReference>
<feature type="transmembrane region" description="Helical" evidence="9">
    <location>
        <begin position="37"/>
        <end position="61"/>
    </location>
</feature>
<dbReference type="PANTHER" id="PTHR11384:SF59">
    <property type="entry name" value="LYSOSOMAL COBALAMIN TRANSPORTER ABCD4"/>
    <property type="match status" value="1"/>
</dbReference>
<feature type="domain" description="ABC transporter" evidence="10">
    <location>
        <begin position="379"/>
        <end position="593"/>
    </location>
</feature>
<evidence type="ECO:0000259" key="11">
    <source>
        <dbReference type="PROSITE" id="PS50929"/>
    </source>
</evidence>
<dbReference type="PATRIC" id="fig|34073.19.peg.1254"/>
<dbReference type="InterPro" id="IPR017871">
    <property type="entry name" value="ABC_transporter-like_CS"/>
</dbReference>
<keyword evidence="7 9" id="KW-1133">Transmembrane helix</keyword>
<keyword evidence="8 9" id="KW-0472">Membrane</keyword>
<dbReference type="GO" id="GO:0140359">
    <property type="term" value="F:ABC-type transporter activity"/>
    <property type="evidence" value="ECO:0007669"/>
    <property type="project" value="InterPro"/>
</dbReference>
<evidence type="ECO:0000256" key="3">
    <source>
        <dbReference type="ARBA" id="ARBA00022475"/>
    </source>
</evidence>
<evidence type="ECO:0000313" key="12">
    <source>
        <dbReference type="EMBL" id="KLN57720.1"/>
    </source>
</evidence>
<proteinExistence type="predicted"/>
<evidence type="ECO:0000256" key="7">
    <source>
        <dbReference type="ARBA" id="ARBA00022989"/>
    </source>
</evidence>
<dbReference type="Gene3D" id="3.40.50.300">
    <property type="entry name" value="P-loop containing nucleotide triphosphate hydrolases"/>
    <property type="match status" value="1"/>
</dbReference>
<dbReference type="Proteomes" id="UP000035170">
    <property type="component" value="Unassembled WGS sequence"/>
</dbReference>
<dbReference type="RefSeq" id="WP_047783723.1">
    <property type="nucleotide sequence ID" value="NZ_JZWI01000006.1"/>
</dbReference>
<keyword evidence="6 12" id="KW-0067">ATP-binding</keyword>
<dbReference type="SUPFAM" id="SSF90123">
    <property type="entry name" value="ABC transporter transmembrane region"/>
    <property type="match status" value="1"/>
</dbReference>
<feature type="transmembrane region" description="Helical" evidence="9">
    <location>
        <begin position="166"/>
        <end position="189"/>
    </location>
</feature>
<keyword evidence="3" id="KW-1003">Cell membrane</keyword>
<dbReference type="GO" id="GO:0005886">
    <property type="term" value="C:plasma membrane"/>
    <property type="evidence" value="ECO:0007669"/>
    <property type="project" value="UniProtKB-SubCell"/>
</dbReference>
<dbReference type="InterPro" id="IPR027417">
    <property type="entry name" value="P-loop_NTPase"/>
</dbReference>
<feature type="transmembrane region" description="Helical" evidence="9">
    <location>
        <begin position="201"/>
        <end position="221"/>
    </location>
</feature>
<keyword evidence="13" id="KW-1185">Reference proteome</keyword>
<dbReference type="InterPro" id="IPR011527">
    <property type="entry name" value="ABC1_TM_dom"/>
</dbReference>
<dbReference type="SMART" id="SM00382">
    <property type="entry name" value="AAA"/>
    <property type="match status" value="1"/>
</dbReference>